<reference evidence="2 3" key="1">
    <citation type="journal article" date="2016" name="Nat. Commun.">
        <title>Thousands of microbial genomes shed light on interconnected biogeochemical processes in an aquifer system.</title>
        <authorList>
            <person name="Anantharaman K."/>
            <person name="Brown C.T."/>
            <person name="Hug L.A."/>
            <person name="Sharon I."/>
            <person name="Castelle C.J."/>
            <person name="Probst A.J."/>
            <person name="Thomas B.C."/>
            <person name="Singh A."/>
            <person name="Wilkins M.J."/>
            <person name="Karaoz U."/>
            <person name="Brodie E.L."/>
            <person name="Williams K.H."/>
            <person name="Hubbard S.S."/>
            <person name="Banfield J.F."/>
        </authorList>
    </citation>
    <scope>NUCLEOTIDE SEQUENCE [LARGE SCALE GENOMIC DNA]</scope>
</reference>
<gene>
    <name evidence="2" type="ORF">A3E44_00705</name>
</gene>
<dbReference type="PROSITE" id="PS00409">
    <property type="entry name" value="PROKAR_NTER_METHYL"/>
    <property type="match status" value="1"/>
</dbReference>
<comment type="caution">
    <text evidence="2">The sequence shown here is derived from an EMBL/GenBank/DDBJ whole genome shotgun (WGS) entry which is preliminary data.</text>
</comment>
<dbReference type="Pfam" id="PF07963">
    <property type="entry name" value="N_methyl"/>
    <property type="match status" value="1"/>
</dbReference>
<evidence type="ECO:0000256" key="1">
    <source>
        <dbReference type="SAM" id="Phobius"/>
    </source>
</evidence>
<evidence type="ECO:0008006" key="4">
    <source>
        <dbReference type="Google" id="ProtNLM"/>
    </source>
</evidence>
<dbReference type="PANTHER" id="PTHR30093">
    <property type="entry name" value="GENERAL SECRETION PATHWAY PROTEIN G"/>
    <property type="match status" value="1"/>
</dbReference>
<feature type="transmembrane region" description="Helical" evidence="1">
    <location>
        <begin position="12"/>
        <end position="36"/>
    </location>
</feature>
<sequence>MKIKKGLPSLAGFTLVELLIVMAVLGVLAVVVLIAINPVQQLARTRDTGRSSTVAQLGHAIEAFAAARNGIYPTDQGAAAVCTGATSPINTDDAWIGDCLVATGEVQVLPSTVGRPTGGGAVCDTAASATENDWCYDGNSTSAVIFTRAEANANIAQCTSPALAYFVYSTAAGRGGLWCGTAAALVPPLTTGFVQ</sequence>
<keyword evidence="1" id="KW-0472">Membrane</keyword>
<dbReference type="SUPFAM" id="SSF54523">
    <property type="entry name" value="Pili subunits"/>
    <property type="match status" value="1"/>
</dbReference>
<keyword evidence="1" id="KW-0812">Transmembrane</keyword>
<dbReference type="Gene3D" id="3.30.700.10">
    <property type="entry name" value="Glycoprotein, Type 4 Pilin"/>
    <property type="match status" value="1"/>
</dbReference>
<protein>
    <recommendedName>
        <fullName evidence="4">Type II secretion system protein GspG C-terminal domain-containing protein</fullName>
    </recommendedName>
</protein>
<dbReference type="AlphaFoldDB" id="A0A1F8AQZ7"/>
<keyword evidence="1" id="KW-1133">Transmembrane helix</keyword>
<dbReference type="InterPro" id="IPR045584">
    <property type="entry name" value="Pilin-like"/>
</dbReference>
<name>A0A1F8AQZ7_9BACT</name>
<evidence type="ECO:0000313" key="2">
    <source>
        <dbReference type="EMBL" id="OGM54186.1"/>
    </source>
</evidence>
<proteinExistence type="predicted"/>
<dbReference type="InterPro" id="IPR012902">
    <property type="entry name" value="N_methyl_site"/>
</dbReference>
<dbReference type="Proteomes" id="UP000178603">
    <property type="component" value="Unassembled WGS sequence"/>
</dbReference>
<evidence type="ECO:0000313" key="3">
    <source>
        <dbReference type="Proteomes" id="UP000178603"/>
    </source>
</evidence>
<dbReference type="EMBL" id="MGGW01000017">
    <property type="protein sequence ID" value="OGM54186.1"/>
    <property type="molecule type" value="Genomic_DNA"/>
</dbReference>
<dbReference type="NCBIfam" id="TIGR02532">
    <property type="entry name" value="IV_pilin_GFxxxE"/>
    <property type="match status" value="1"/>
</dbReference>
<accession>A0A1F8AQZ7</accession>
<organism evidence="2 3">
    <name type="scientific">Candidatus Woesebacteria bacterium RIFCSPHIGHO2_12_FULL_41_24</name>
    <dbReference type="NCBI Taxonomy" id="1802510"/>
    <lineage>
        <taxon>Bacteria</taxon>
        <taxon>Candidatus Woeseibacteriota</taxon>
    </lineage>
</organism>